<name>A0A3S3ZR61_9MICO</name>
<dbReference type="SFLD" id="SFLDG01129">
    <property type="entry name" value="C1.5:_HAD__Beta-PGM__Phosphata"/>
    <property type="match status" value="1"/>
</dbReference>
<dbReference type="InterPro" id="IPR023198">
    <property type="entry name" value="PGP-like_dom2"/>
</dbReference>
<evidence type="ECO:0000313" key="2">
    <source>
        <dbReference type="Proteomes" id="UP000288547"/>
    </source>
</evidence>
<organism evidence="1 2">
    <name type="scientific">Labedella phragmitis</name>
    <dbReference type="NCBI Taxonomy" id="2498849"/>
    <lineage>
        <taxon>Bacteria</taxon>
        <taxon>Bacillati</taxon>
        <taxon>Actinomycetota</taxon>
        <taxon>Actinomycetes</taxon>
        <taxon>Micrococcales</taxon>
        <taxon>Microbacteriaceae</taxon>
        <taxon>Labedella</taxon>
    </lineage>
</organism>
<dbReference type="InterPro" id="IPR036412">
    <property type="entry name" value="HAD-like_sf"/>
</dbReference>
<reference evidence="1 2" key="1">
    <citation type="submission" date="2018-12" db="EMBL/GenBank/DDBJ databases">
        <authorList>
            <person name="Li F."/>
        </authorList>
    </citation>
    <scope>NUCLEOTIDE SEQUENCE [LARGE SCALE GENOMIC DNA]</scope>
    <source>
        <strain evidence="1 2">11W25H-1</strain>
    </source>
</reference>
<dbReference type="GO" id="GO:0050308">
    <property type="term" value="F:sugar-phosphatase activity"/>
    <property type="evidence" value="ECO:0007669"/>
    <property type="project" value="TreeGrafter"/>
</dbReference>
<comment type="caution">
    <text evidence="1">The sequence shown here is derived from an EMBL/GenBank/DDBJ whole genome shotgun (WGS) entry which is preliminary data.</text>
</comment>
<accession>A0A3S3ZR61</accession>
<dbReference type="CDD" id="cd07505">
    <property type="entry name" value="HAD_BPGM-like"/>
    <property type="match status" value="1"/>
</dbReference>
<evidence type="ECO:0000313" key="1">
    <source>
        <dbReference type="EMBL" id="RWZ51791.1"/>
    </source>
</evidence>
<protein>
    <submittedName>
        <fullName evidence="1">HAD family phosphatase</fullName>
    </submittedName>
</protein>
<dbReference type="SUPFAM" id="SSF56784">
    <property type="entry name" value="HAD-like"/>
    <property type="match status" value="1"/>
</dbReference>
<dbReference type="OrthoDB" id="9797743at2"/>
<dbReference type="PANTHER" id="PTHR43481">
    <property type="entry name" value="FRUCTOSE-1-PHOSPHATE PHOSPHATASE"/>
    <property type="match status" value="1"/>
</dbReference>
<keyword evidence="2" id="KW-1185">Reference proteome</keyword>
<dbReference type="Proteomes" id="UP000288547">
    <property type="component" value="Unassembled WGS sequence"/>
</dbReference>
<dbReference type="Gene3D" id="3.40.50.1000">
    <property type="entry name" value="HAD superfamily/HAD-like"/>
    <property type="match status" value="1"/>
</dbReference>
<dbReference type="PRINTS" id="PR00413">
    <property type="entry name" value="HADHALOGNASE"/>
</dbReference>
<dbReference type="SFLD" id="SFLDS00003">
    <property type="entry name" value="Haloacid_Dehalogenase"/>
    <property type="match status" value="1"/>
</dbReference>
<proteinExistence type="predicted"/>
<gene>
    <name evidence="1" type="ORF">ELQ90_06760</name>
</gene>
<dbReference type="InterPro" id="IPR051806">
    <property type="entry name" value="HAD-like_SPP"/>
</dbReference>
<dbReference type="InterPro" id="IPR006439">
    <property type="entry name" value="HAD-SF_hydro_IA"/>
</dbReference>
<dbReference type="NCBIfam" id="TIGR01509">
    <property type="entry name" value="HAD-SF-IA-v3"/>
    <property type="match status" value="1"/>
</dbReference>
<dbReference type="InterPro" id="IPR023214">
    <property type="entry name" value="HAD_sf"/>
</dbReference>
<dbReference type="Gene3D" id="1.10.150.240">
    <property type="entry name" value="Putative phosphatase, domain 2"/>
    <property type="match status" value="1"/>
</dbReference>
<dbReference type="Pfam" id="PF00702">
    <property type="entry name" value="Hydrolase"/>
    <property type="match status" value="1"/>
</dbReference>
<dbReference type="AlphaFoldDB" id="A0A3S3ZR61"/>
<dbReference type="PANTHER" id="PTHR43481:SF4">
    <property type="entry name" value="GLYCEROL-1-PHOSPHATE PHOSPHOHYDROLASE 1-RELATED"/>
    <property type="match status" value="1"/>
</dbReference>
<sequence>MTTLLPDAVLWDMDGTLVDTEPYWISAETDLVESFGKTWTYEDAMSLVGAGLWDSAETLRSHGVDMLADDIVSHLTGVVMARITAEGVPFRPGARELLTDLRRAGVRTALVTMSVRAMAEHVVERIGFDSFETLVTGDEVTRPKPHPDPYLEAASRLGVDIERCVAIEDSRTGLASAVASGAVAIAVPHAVSIPESIEHVTWSTLAGRTAESIAEAFGSRPASAGRR</sequence>
<dbReference type="RefSeq" id="WP_128494505.1">
    <property type="nucleotide sequence ID" value="NZ_RZNB01000002.1"/>
</dbReference>
<dbReference type="EMBL" id="RZNB01000002">
    <property type="protein sequence ID" value="RWZ51791.1"/>
    <property type="molecule type" value="Genomic_DNA"/>
</dbReference>